<dbReference type="InterPro" id="IPR013783">
    <property type="entry name" value="Ig-like_fold"/>
</dbReference>
<evidence type="ECO:0000256" key="15">
    <source>
        <dbReference type="ARBA" id="ARBA00023170"/>
    </source>
</evidence>
<dbReference type="InterPro" id="IPR003599">
    <property type="entry name" value="Ig_sub"/>
</dbReference>
<name>A0A0B1T8C4_OESDE</name>
<dbReference type="SUPFAM" id="SSF48726">
    <property type="entry name" value="Immunoglobulin"/>
    <property type="match status" value="1"/>
</dbReference>
<protein>
    <recommendedName>
        <fullName evidence="2">receptor protein-tyrosine kinase</fullName>
        <ecNumber evidence="2">2.7.10.1</ecNumber>
    </recommendedName>
</protein>
<comment type="subcellular location">
    <subcellularLocation>
        <location evidence="1">Membrane</location>
        <topology evidence="1">Single-pass membrane protein</topology>
    </subcellularLocation>
</comment>
<evidence type="ECO:0000256" key="13">
    <source>
        <dbReference type="ARBA" id="ARBA00023137"/>
    </source>
</evidence>
<dbReference type="OrthoDB" id="6244905at2759"/>
<evidence type="ECO:0000256" key="6">
    <source>
        <dbReference type="ARBA" id="ARBA00022729"/>
    </source>
</evidence>
<keyword evidence="8" id="KW-0547">Nucleotide-binding</keyword>
<evidence type="ECO:0000256" key="7">
    <source>
        <dbReference type="ARBA" id="ARBA00022737"/>
    </source>
</evidence>
<keyword evidence="4" id="KW-0808">Transferase</keyword>
<evidence type="ECO:0000256" key="2">
    <source>
        <dbReference type="ARBA" id="ARBA00011902"/>
    </source>
</evidence>
<dbReference type="InterPro" id="IPR052615">
    <property type="entry name" value="FGFRL"/>
</dbReference>
<evidence type="ECO:0000256" key="3">
    <source>
        <dbReference type="ARBA" id="ARBA00022553"/>
    </source>
</evidence>
<keyword evidence="9" id="KW-0418">Kinase</keyword>
<keyword evidence="11" id="KW-1133">Transmembrane helix</keyword>
<dbReference type="InterPro" id="IPR003598">
    <property type="entry name" value="Ig_sub2"/>
</dbReference>
<evidence type="ECO:0000313" key="20">
    <source>
        <dbReference type="Proteomes" id="UP000053660"/>
    </source>
</evidence>
<dbReference type="AlphaFoldDB" id="A0A0B1T8C4"/>
<dbReference type="EMBL" id="KN550588">
    <property type="protein sequence ID" value="KHJ93813.1"/>
    <property type="molecule type" value="Genomic_DNA"/>
</dbReference>
<dbReference type="EC" id="2.7.10.1" evidence="2"/>
<dbReference type="InterPro" id="IPR036179">
    <property type="entry name" value="Ig-like_dom_sf"/>
</dbReference>
<gene>
    <name evidence="19" type="ORF">OESDEN_06269</name>
</gene>
<dbReference type="PANTHER" id="PTHR19890:SF10">
    <property type="entry name" value="FIBROBLAST GROWTH FACTOR RECEPTOR-LIKE 1"/>
    <property type="match status" value="1"/>
</dbReference>
<evidence type="ECO:0000256" key="4">
    <source>
        <dbReference type="ARBA" id="ARBA00022679"/>
    </source>
</evidence>
<evidence type="ECO:0000256" key="17">
    <source>
        <dbReference type="ARBA" id="ARBA00023319"/>
    </source>
</evidence>
<keyword evidence="7" id="KW-0677">Repeat</keyword>
<evidence type="ECO:0000256" key="12">
    <source>
        <dbReference type="ARBA" id="ARBA00023136"/>
    </source>
</evidence>
<keyword evidence="15" id="KW-0675">Receptor</keyword>
<evidence type="ECO:0000313" key="19">
    <source>
        <dbReference type="EMBL" id="KHJ93813.1"/>
    </source>
</evidence>
<dbReference type="GO" id="GO:0004714">
    <property type="term" value="F:transmembrane receptor protein tyrosine kinase activity"/>
    <property type="evidence" value="ECO:0007669"/>
    <property type="project" value="UniProtKB-EC"/>
</dbReference>
<dbReference type="Gene3D" id="2.60.40.10">
    <property type="entry name" value="Immunoglobulins"/>
    <property type="match status" value="1"/>
</dbReference>
<evidence type="ECO:0000256" key="1">
    <source>
        <dbReference type="ARBA" id="ARBA00004167"/>
    </source>
</evidence>
<feature type="domain" description="Ig-like" evidence="18">
    <location>
        <begin position="2"/>
        <end position="119"/>
    </location>
</feature>
<dbReference type="Pfam" id="PF13927">
    <property type="entry name" value="Ig_3"/>
    <property type="match status" value="1"/>
</dbReference>
<keyword evidence="5" id="KW-0812">Transmembrane</keyword>
<dbReference type="Proteomes" id="UP000053660">
    <property type="component" value="Unassembled WGS sequence"/>
</dbReference>
<dbReference type="GO" id="GO:0016020">
    <property type="term" value="C:membrane"/>
    <property type="evidence" value="ECO:0007669"/>
    <property type="project" value="UniProtKB-SubCell"/>
</dbReference>
<dbReference type="FunFam" id="2.60.40.10:FF:000020">
    <property type="entry name" value="Fibroblast growth factor receptor"/>
    <property type="match status" value="1"/>
</dbReference>
<keyword evidence="3" id="KW-0597">Phosphoprotein</keyword>
<keyword evidence="10" id="KW-0067">ATP-binding</keyword>
<keyword evidence="13" id="KW-0829">Tyrosine-protein kinase</keyword>
<dbReference type="SMART" id="SM00408">
    <property type="entry name" value="IGc2"/>
    <property type="match status" value="1"/>
</dbReference>
<sequence>MPEPIIDQPYNTTVKVGHTAQFLCKAKSAQSPLIKWLKEVEDPVAIRRRDPNATIVNASGMHLLVLEQTQVESISREGSEHLYTNRLVIPMVTKEHAGRYICVVTSTQGHIVYKAAQLNVVAGEEQLIDILTSVKTILLFKIQLTTLDQLALTWTTSGTS</sequence>
<keyword evidence="6" id="KW-0732">Signal</keyword>
<keyword evidence="14" id="KW-1015">Disulfide bond</keyword>
<accession>A0A0B1T8C4</accession>
<proteinExistence type="predicted"/>
<organism evidence="19 20">
    <name type="scientific">Oesophagostomum dentatum</name>
    <name type="common">Nodular worm</name>
    <dbReference type="NCBI Taxonomy" id="61180"/>
    <lineage>
        <taxon>Eukaryota</taxon>
        <taxon>Metazoa</taxon>
        <taxon>Ecdysozoa</taxon>
        <taxon>Nematoda</taxon>
        <taxon>Chromadorea</taxon>
        <taxon>Rhabditida</taxon>
        <taxon>Rhabditina</taxon>
        <taxon>Rhabditomorpha</taxon>
        <taxon>Strongyloidea</taxon>
        <taxon>Strongylidae</taxon>
        <taxon>Oesophagostomum</taxon>
    </lineage>
</organism>
<evidence type="ECO:0000256" key="10">
    <source>
        <dbReference type="ARBA" id="ARBA00022840"/>
    </source>
</evidence>
<evidence type="ECO:0000259" key="18">
    <source>
        <dbReference type="PROSITE" id="PS50835"/>
    </source>
</evidence>
<reference evidence="19 20" key="1">
    <citation type="submission" date="2014-03" db="EMBL/GenBank/DDBJ databases">
        <title>Draft genome of the hookworm Oesophagostomum dentatum.</title>
        <authorList>
            <person name="Mitreva M."/>
        </authorList>
    </citation>
    <scope>NUCLEOTIDE SEQUENCE [LARGE SCALE GENOMIC DNA]</scope>
    <source>
        <strain evidence="19 20">OD-Hann</strain>
    </source>
</reference>
<dbReference type="GO" id="GO:0005524">
    <property type="term" value="F:ATP binding"/>
    <property type="evidence" value="ECO:0007669"/>
    <property type="project" value="UniProtKB-KW"/>
</dbReference>
<evidence type="ECO:0000256" key="11">
    <source>
        <dbReference type="ARBA" id="ARBA00022989"/>
    </source>
</evidence>
<evidence type="ECO:0000256" key="5">
    <source>
        <dbReference type="ARBA" id="ARBA00022692"/>
    </source>
</evidence>
<dbReference type="InterPro" id="IPR007110">
    <property type="entry name" value="Ig-like_dom"/>
</dbReference>
<keyword evidence="16" id="KW-0325">Glycoprotein</keyword>
<evidence type="ECO:0000256" key="14">
    <source>
        <dbReference type="ARBA" id="ARBA00023157"/>
    </source>
</evidence>
<evidence type="ECO:0000256" key="16">
    <source>
        <dbReference type="ARBA" id="ARBA00023180"/>
    </source>
</evidence>
<dbReference type="PANTHER" id="PTHR19890">
    <property type="entry name" value="FIBROBLAST GROWTH FACTOR RECEPTOR"/>
    <property type="match status" value="1"/>
</dbReference>
<evidence type="ECO:0000256" key="8">
    <source>
        <dbReference type="ARBA" id="ARBA00022741"/>
    </source>
</evidence>
<evidence type="ECO:0000256" key="9">
    <source>
        <dbReference type="ARBA" id="ARBA00022777"/>
    </source>
</evidence>
<keyword evidence="17" id="KW-0393">Immunoglobulin domain</keyword>
<dbReference type="SMART" id="SM00409">
    <property type="entry name" value="IG"/>
    <property type="match status" value="1"/>
</dbReference>
<dbReference type="PROSITE" id="PS50835">
    <property type="entry name" value="IG_LIKE"/>
    <property type="match status" value="1"/>
</dbReference>
<keyword evidence="12" id="KW-0472">Membrane</keyword>
<keyword evidence="20" id="KW-1185">Reference proteome</keyword>